<gene>
    <name evidence="6" type="ORF">TELCIR_02271</name>
</gene>
<keyword evidence="6" id="KW-0418">Kinase</keyword>
<dbReference type="AlphaFoldDB" id="A0A2G9UZU9"/>
<dbReference type="GO" id="GO:0006003">
    <property type="term" value="P:fructose 2,6-bisphosphate metabolic process"/>
    <property type="evidence" value="ECO:0007669"/>
    <property type="project" value="InterPro"/>
</dbReference>
<dbReference type="GO" id="GO:0004331">
    <property type="term" value="F:fructose-2,6-bisphosphate 2-phosphatase activity"/>
    <property type="evidence" value="ECO:0007669"/>
    <property type="project" value="TreeGrafter"/>
</dbReference>
<keyword evidence="4" id="KW-0732">Signal</keyword>
<evidence type="ECO:0000256" key="3">
    <source>
        <dbReference type="ARBA" id="ARBA00022840"/>
    </source>
</evidence>
<dbReference type="GO" id="GO:0003873">
    <property type="term" value="F:6-phosphofructo-2-kinase activity"/>
    <property type="evidence" value="ECO:0007669"/>
    <property type="project" value="InterPro"/>
</dbReference>
<keyword evidence="6" id="KW-0808">Transferase</keyword>
<dbReference type="EMBL" id="KZ345117">
    <property type="protein sequence ID" value="PIO75666.1"/>
    <property type="molecule type" value="Genomic_DNA"/>
</dbReference>
<comment type="similarity">
    <text evidence="1">In the C-terminal section; belongs to the phosphoglycerate mutase family.</text>
</comment>
<evidence type="ECO:0000256" key="4">
    <source>
        <dbReference type="SAM" id="SignalP"/>
    </source>
</evidence>
<dbReference type="PANTHER" id="PTHR10606:SF70">
    <property type="entry name" value="6-PHOSPHOFRUCTO-2-KINASE DOMAIN-CONTAINING PROTEIN"/>
    <property type="match status" value="1"/>
</dbReference>
<sequence length="170" mass="19980">MLVECSHGRIALLLMLLCMRQNTKREVPMEYILDATNTTRARRRTIIEYCRNRRTLIDPPFRLFFVESVCDDPAIINSNITEVKINSPDYKGIMSHEDAKEDFLKRIENYKLQYEPLDQEEDEDLSFIKHGESEYNQLGRLGGDSPLSENGKRYAEKLKEFFEVILIYCC</sequence>
<evidence type="ECO:0000256" key="2">
    <source>
        <dbReference type="ARBA" id="ARBA00022741"/>
    </source>
</evidence>
<proteinExistence type="inferred from homology"/>
<feature type="signal peptide" evidence="4">
    <location>
        <begin position="1"/>
        <end position="25"/>
    </location>
</feature>
<protein>
    <submittedName>
        <fullName evidence="6">6-phosphofructo-2-kinase</fullName>
    </submittedName>
</protein>
<evidence type="ECO:0000259" key="5">
    <source>
        <dbReference type="Pfam" id="PF01591"/>
    </source>
</evidence>
<feature type="domain" description="6-phosphofructo-2-kinase" evidence="5">
    <location>
        <begin position="32"/>
        <end position="132"/>
    </location>
</feature>
<keyword evidence="7" id="KW-1185">Reference proteome</keyword>
<dbReference type="GO" id="GO:0005829">
    <property type="term" value="C:cytosol"/>
    <property type="evidence" value="ECO:0007669"/>
    <property type="project" value="TreeGrafter"/>
</dbReference>
<evidence type="ECO:0000313" key="6">
    <source>
        <dbReference type="EMBL" id="PIO75666.1"/>
    </source>
</evidence>
<dbReference type="GO" id="GO:0005524">
    <property type="term" value="F:ATP binding"/>
    <property type="evidence" value="ECO:0007669"/>
    <property type="project" value="UniProtKB-KW"/>
</dbReference>
<dbReference type="PANTHER" id="PTHR10606">
    <property type="entry name" value="6-PHOSPHOFRUCTO-2-KINASE/FRUCTOSE-2,6-BISPHOSPHATASE"/>
    <property type="match status" value="1"/>
</dbReference>
<dbReference type="InterPro" id="IPR013078">
    <property type="entry name" value="His_Pase_superF_clade-1"/>
</dbReference>
<reference evidence="6 7" key="1">
    <citation type="submission" date="2015-09" db="EMBL/GenBank/DDBJ databases">
        <title>Draft genome of the parasitic nematode Teladorsagia circumcincta isolate WARC Sus (inbred).</title>
        <authorList>
            <person name="Mitreva M."/>
        </authorList>
    </citation>
    <scope>NUCLEOTIDE SEQUENCE [LARGE SCALE GENOMIC DNA]</scope>
    <source>
        <strain evidence="6 7">S</strain>
    </source>
</reference>
<dbReference type="OrthoDB" id="267323at2759"/>
<evidence type="ECO:0000313" key="7">
    <source>
        <dbReference type="Proteomes" id="UP000230423"/>
    </source>
</evidence>
<dbReference type="InterPro" id="IPR029033">
    <property type="entry name" value="His_PPase_superfam"/>
</dbReference>
<dbReference type="CDD" id="cd07067">
    <property type="entry name" value="HP_PGM_like"/>
    <property type="match status" value="1"/>
</dbReference>
<keyword evidence="3" id="KW-0067">ATP-binding</keyword>
<dbReference type="InterPro" id="IPR027417">
    <property type="entry name" value="P-loop_NTPase"/>
</dbReference>
<name>A0A2G9UZU9_TELCI</name>
<dbReference type="Pfam" id="PF01591">
    <property type="entry name" value="6PF2K"/>
    <property type="match status" value="1"/>
</dbReference>
<dbReference type="Gene3D" id="3.40.50.300">
    <property type="entry name" value="P-loop containing nucleotide triphosphate hydrolases"/>
    <property type="match status" value="1"/>
</dbReference>
<keyword evidence="2" id="KW-0547">Nucleotide-binding</keyword>
<dbReference type="InterPro" id="IPR013079">
    <property type="entry name" value="6Phosfructo_kin"/>
</dbReference>
<feature type="chain" id="PRO_5013755602" evidence="4">
    <location>
        <begin position="26"/>
        <end position="170"/>
    </location>
</feature>
<evidence type="ECO:0000256" key="1">
    <source>
        <dbReference type="ARBA" id="ARBA00008408"/>
    </source>
</evidence>
<accession>A0A2G9UZU9</accession>
<dbReference type="SUPFAM" id="SSF52540">
    <property type="entry name" value="P-loop containing nucleoside triphosphate hydrolases"/>
    <property type="match status" value="1"/>
</dbReference>
<dbReference type="GO" id="GO:0006000">
    <property type="term" value="P:fructose metabolic process"/>
    <property type="evidence" value="ECO:0007669"/>
    <property type="project" value="InterPro"/>
</dbReference>
<dbReference type="SUPFAM" id="SSF53254">
    <property type="entry name" value="Phosphoglycerate mutase-like"/>
    <property type="match status" value="1"/>
</dbReference>
<dbReference type="InterPro" id="IPR003094">
    <property type="entry name" value="6Pfruct_kin"/>
</dbReference>
<organism evidence="6 7">
    <name type="scientific">Teladorsagia circumcincta</name>
    <name type="common">Brown stomach worm</name>
    <name type="synonym">Ostertagia circumcincta</name>
    <dbReference type="NCBI Taxonomy" id="45464"/>
    <lineage>
        <taxon>Eukaryota</taxon>
        <taxon>Metazoa</taxon>
        <taxon>Ecdysozoa</taxon>
        <taxon>Nematoda</taxon>
        <taxon>Chromadorea</taxon>
        <taxon>Rhabditida</taxon>
        <taxon>Rhabditina</taxon>
        <taxon>Rhabditomorpha</taxon>
        <taxon>Strongyloidea</taxon>
        <taxon>Trichostrongylidae</taxon>
        <taxon>Teladorsagia</taxon>
    </lineage>
</organism>
<dbReference type="Proteomes" id="UP000230423">
    <property type="component" value="Unassembled WGS sequence"/>
</dbReference>